<feature type="compositionally biased region" description="Polar residues" evidence="1">
    <location>
        <begin position="133"/>
        <end position="144"/>
    </location>
</feature>
<sequence>MAASSRSLESPPFGASPTQHSRARGAAGTSAFQIGWVADGSALDARGKQNLVITPGAKLERDMTRANGSMHDILKFLAAHVDEWDSSTEDVARRDFRSQTHAKEMRGIDAWKRRFPNSTYEWPGEQNGIHDPSCSNSLYSAIKS</sequence>
<evidence type="ECO:0000313" key="2">
    <source>
        <dbReference type="EMBL" id="GHP03077.1"/>
    </source>
</evidence>
<keyword evidence="3" id="KW-1185">Reference proteome</keyword>
<dbReference type="Proteomes" id="UP000660262">
    <property type="component" value="Unassembled WGS sequence"/>
</dbReference>
<organism evidence="2 3">
    <name type="scientific">Pycnococcus provasolii</name>
    <dbReference type="NCBI Taxonomy" id="41880"/>
    <lineage>
        <taxon>Eukaryota</taxon>
        <taxon>Viridiplantae</taxon>
        <taxon>Chlorophyta</taxon>
        <taxon>Pseudoscourfieldiophyceae</taxon>
        <taxon>Pseudoscourfieldiales</taxon>
        <taxon>Pycnococcaceae</taxon>
        <taxon>Pycnococcus</taxon>
    </lineage>
</organism>
<dbReference type="AlphaFoldDB" id="A0A830HDC2"/>
<feature type="region of interest" description="Disordered" evidence="1">
    <location>
        <begin position="1"/>
        <end position="27"/>
    </location>
</feature>
<name>A0A830HDC2_9CHLO</name>
<feature type="region of interest" description="Disordered" evidence="1">
    <location>
        <begin position="122"/>
        <end position="144"/>
    </location>
</feature>
<reference evidence="2" key="1">
    <citation type="submission" date="2020-10" db="EMBL/GenBank/DDBJ databases">
        <title>Unveiling of a novel bifunctional photoreceptor, Dualchrome1, isolated from a cosmopolitan green alga.</title>
        <authorList>
            <person name="Suzuki S."/>
            <person name="Kawachi M."/>
        </authorList>
    </citation>
    <scope>NUCLEOTIDE SEQUENCE</scope>
    <source>
        <strain evidence="2">NIES 2893</strain>
    </source>
</reference>
<protein>
    <submittedName>
        <fullName evidence="2">Uncharacterized protein</fullName>
    </submittedName>
</protein>
<proteinExistence type="predicted"/>
<comment type="caution">
    <text evidence="2">The sequence shown here is derived from an EMBL/GenBank/DDBJ whole genome shotgun (WGS) entry which is preliminary data.</text>
</comment>
<evidence type="ECO:0000256" key="1">
    <source>
        <dbReference type="SAM" id="MobiDB-lite"/>
    </source>
</evidence>
<accession>A0A830HDC2</accession>
<dbReference type="EMBL" id="BNJQ01000004">
    <property type="protein sequence ID" value="GHP03077.1"/>
    <property type="molecule type" value="Genomic_DNA"/>
</dbReference>
<gene>
    <name evidence="2" type="ORF">PPROV_000183200</name>
</gene>
<evidence type="ECO:0000313" key="3">
    <source>
        <dbReference type="Proteomes" id="UP000660262"/>
    </source>
</evidence>